<dbReference type="Pfam" id="PF07394">
    <property type="entry name" value="DUF1501"/>
    <property type="match status" value="1"/>
</dbReference>
<evidence type="ECO:0008006" key="3">
    <source>
        <dbReference type="Google" id="ProtNLM"/>
    </source>
</evidence>
<dbReference type="PROSITE" id="PS51318">
    <property type="entry name" value="TAT"/>
    <property type="match status" value="1"/>
</dbReference>
<dbReference type="AlphaFoldDB" id="A0A517QZK3"/>
<dbReference type="SUPFAM" id="SSF53649">
    <property type="entry name" value="Alkaline phosphatase-like"/>
    <property type="match status" value="1"/>
</dbReference>
<dbReference type="InterPro" id="IPR006311">
    <property type="entry name" value="TAT_signal"/>
</dbReference>
<reference evidence="1 2" key="1">
    <citation type="submission" date="2019-02" db="EMBL/GenBank/DDBJ databases">
        <title>Deep-cultivation of Planctomycetes and their phenomic and genomic characterization uncovers novel biology.</title>
        <authorList>
            <person name="Wiegand S."/>
            <person name="Jogler M."/>
            <person name="Boedeker C."/>
            <person name="Pinto D."/>
            <person name="Vollmers J."/>
            <person name="Rivas-Marin E."/>
            <person name="Kohn T."/>
            <person name="Peeters S.H."/>
            <person name="Heuer A."/>
            <person name="Rast P."/>
            <person name="Oberbeckmann S."/>
            <person name="Bunk B."/>
            <person name="Jeske O."/>
            <person name="Meyerdierks A."/>
            <person name="Storesund J.E."/>
            <person name="Kallscheuer N."/>
            <person name="Luecker S."/>
            <person name="Lage O.M."/>
            <person name="Pohl T."/>
            <person name="Merkel B.J."/>
            <person name="Hornburger P."/>
            <person name="Mueller R.-W."/>
            <person name="Bruemmer F."/>
            <person name="Labrenz M."/>
            <person name="Spormann A.M."/>
            <person name="Op den Camp H."/>
            <person name="Overmann J."/>
            <person name="Amann R."/>
            <person name="Jetten M.S.M."/>
            <person name="Mascher T."/>
            <person name="Medema M.H."/>
            <person name="Devos D.P."/>
            <person name="Kaster A.-K."/>
            <person name="Ovreas L."/>
            <person name="Rohde M."/>
            <person name="Galperin M.Y."/>
            <person name="Jogler C."/>
        </authorList>
    </citation>
    <scope>NUCLEOTIDE SEQUENCE [LARGE SCALE GENOMIC DNA]</scope>
    <source>
        <strain evidence="1 2">Pan189</strain>
    </source>
</reference>
<evidence type="ECO:0000313" key="2">
    <source>
        <dbReference type="Proteomes" id="UP000317318"/>
    </source>
</evidence>
<dbReference type="InterPro" id="IPR017850">
    <property type="entry name" value="Alkaline_phosphatase_core_sf"/>
</dbReference>
<dbReference type="EMBL" id="CP036268">
    <property type="protein sequence ID" value="QDT37077.1"/>
    <property type="molecule type" value="Genomic_DNA"/>
</dbReference>
<dbReference type="InterPro" id="IPR010869">
    <property type="entry name" value="DUF1501"/>
</dbReference>
<dbReference type="Proteomes" id="UP000317318">
    <property type="component" value="Chromosome"/>
</dbReference>
<dbReference type="RefSeq" id="WP_145363225.1">
    <property type="nucleotide sequence ID" value="NZ_CP036268.1"/>
</dbReference>
<organism evidence="1 2">
    <name type="scientific">Stratiformator vulcanicus</name>
    <dbReference type="NCBI Taxonomy" id="2527980"/>
    <lineage>
        <taxon>Bacteria</taxon>
        <taxon>Pseudomonadati</taxon>
        <taxon>Planctomycetota</taxon>
        <taxon>Planctomycetia</taxon>
        <taxon>Planctomycetales</taxon>
        <taxon>Planctomycetaceae</taxon>
        <taxon>Stratiformator</taxon>
    </lineage>
</organism>
<proteinExistence type="predicted"/>
<evidence type="ECO:0000313" key="1">
    <source>
        <dbReference type="EMBL" id="QDT37077.1"/>
    </source>
</evidence>
<sequence length="437" mass="46658">MALHTTCDGVRRRDFIKVGACGAAALTLPNYLQMAAAGQVSGSAKAKNAIFINLRGGPSHMDTFDLKPDAPKEFRGEFNPIKTNVPGVEFSEHLPKLAQQADKFAILRGVSHTLGAHGLGTEYVNTGTRPLASLEYPGYGAVFMKERQKALPGDLPGFVAVPNTAQTPGFLGVKYAPLVTGSAPRPGRPFNVRGVALGRGLTVSDVERRQNLLKNLDTAFHGFEEQSDLLGGLDQFGQKAHAMITGSRTREAFDISKESPKFAETFGESQFGMSCLLAARLVESGVGFVTISTGGWDTHGDNFTKLKTKLLPEFDTGLASLLNGLAMKGLLESTAIFVTGEFGRTPKINTRSTEGGRDHYPRCMFMLMAGGGIRGGQVVGESDDKATEPASRGFTPDDAAATFYAAMGIDHTKEYQTNTGRPITIVRNGSPIPELIG</sequence>
<dbReference type="OrthoDB" id="127333at2"/>
<dbReference type="PANTHER" id="PTHR43737:SF1">
    <property type="entry name" value="DUF1501 DOMAIN-CONTAINING PROTEIN"/>
    <property type="match status" value="1"/>
</dbReference>
<dbReference type="PANTHER" id="PTHR43737">
    <property type="entry name" value="BLL7424 PROTEIN"/>
    <property type="match status" value="1"/>
</dbReference>
<name>A0A517QZK3_9PLAN</name>
<dbReference type="KEGG" id="svp:Pan189_14440"/>
<keyword evidence="2" id="KW-1185">Reference proteome</keyword>
<accession>A0A517QZK3</accession>
<gene>
    <name evidence="1" type="ORF">Pan189_14440</name>
</gene>
<protein>
    <recommendedName>
        <fullName evidence="3">DUF1501 domain-containing protein</fullName>
    </recommendedName>
</protein>